<dbReference type="Pfam" id="PF00571">
    <property type="entry name" value="CBS"/>
    <property type="match status" value="2"/>
</dbReference>
<dbReference type="KEGG" id="gax:Pan161_16050"/>
<organism evidence="4 5">
    <name type="scientific">Gimesia algae</name>
    <dbReference type="NCBI Taxonomy" id="2527971"/>
    <lineage>
        <taxon>Bacteria</taxon>
        <taxon>Pseudomonadati</taxon>
        <taxon>Planctomycetota</taxon>
        <taxon>Planctomycetia</taxon>
        <taxon>Planctomycetales</taxon>
        <taxon>Planctomycetaceae</taxon>
        <taxon>Gimesia</taxon>
    </lineage>
</organism>
<reference evidence="4 5" key="1">
    <citation type="submission" date="2019-02" db="EMBL/GenBank/DDBJ databases">
        <title>Deep-cultivation of Planctomycetes and their phenomic and genomic characterization uncovers novel biology.</title>
        <authorList>
            <person name="Wiegand S."/>
            <person name="Jogler M."/>
            <person name="Boedeker C."/>
            <person name="Pinto D."/>
            <person name="Vollmers J."/>
            <person name="Rivas-Marin E."/>
            <person name="Kohn T."/>
            <person name="Peeters S.H."/>
            <person name="Heuer A."/>
            <person name="Rast P."/>
            <person name="Oberbeckmann S."/>
            <person name="Bunk B."/>
            <person name="Jeske O."/>
            <person name="Meyerdierks A."/>
            <person name="Storesund J.E."/>
            <person name="Kallscheuer N."/>
            <person name="Luecker S."/>
            <person name="Lage O.M."/>
            <person name="Pohl T."/>
            <person name="Merkel B.J."/>
            <person name="Hornburger P."/>
            <person name="Mueller R.-W."/>
            <person name="Bruemmer F."/>
            <person name="Labrenz M."/>
            <person name="Spormann A.M."/>
            <person name="Op den Camp H."/>
            <person name="Overmann J."/>
            <person name="Amann R."/>
            <person name="Jetten M.S.M."/>
            <person name="Mascher T."/>
            <person name="Medema M.H."/>
            <person name="Devos D.P."/>
            <person name="Kaster A.-K."/>
            <person name="Ovreas L."/>
            <person name="Rohde M."/>
            <person name="Galperin M.Y."/>
            <person name="Jogler C."/>
        </authorList>
    </citation>
    <scope>NUCLEOTIDE SEQUENCE [LARGE SCALE GENOMIC DNA]</scope>
    <source>
        <strain evidence="4 5">Pan161</strain>
    </source>
</reference>
<evidence type="ECO:0000313" key="5">
    <source>
        <dbReference type="Proteomes" id="UP000316855"/>
    </source>
</evidence>
<evidence type="ECO:0000256" key="1">
    <source>
        <dbReference type="ARBA" id="ARBA00023122"/>
    </source>
</evidence>
<feature type="domain" description="CBS" evidence="3">
    <location>
        <begin position="86"/>
        <end position="143"/>
    </location>
</feature>
<dbReference type="PROSITE" id="PS51371">
    <property type="entry name" value="CBS"/>
    <property type="match status" value="2"/>
</dbReference>
<dbReference type="SUPFAM" id="SSF54631">
    <property type="entry name" value="CBS-domain pair"/>
    <property type="match status" value="1"/>
</dbReference>
<dbReference type="OrthoDB" id="9807125at2"/>
<dbReference type="Gene3D" id="3.10.580.10">
    <property type="entry name" value="CBS-domain"/>
    <property type="match status" value="1"/>
</dbReference>
<dbReference type="SMART" id="SM00116">
    <property type="entry name" value="CBS"/>
    <property type="match status" value="2"/>
</dbReference>
<dbReference type="InterPro" id="IPR051257">
    <property type="entry name" value="Diverse_CBS-Domain"/>
</dbReference>
<gene>
    <name evidence="4" type="ORF">Pan161_16050</name>
</gene>
<accession>A0A517VAE1</accession>
<protein>
    <submittedName>
        <fullName evidence="4">Putative voltage-gated ClC-type chloride channel ClcB</fullName>
    </submittedName>
</protein>
<evidence type="ECO:0000256" key="2">
    <source>
        <dbReference type="PROSITE-ProRule" id="PRU00703"/>
    </source>
</evidence>
<dbReference type="AlphaFoldDB" id="A0A517VAE1"/>
<evidence type="ECO:0000259" key="3">
    <source>
        <dbReference type="PROSITE" id="PS51371"/>
    </source>
</evidence>
<sequence>MTDQQRTPCAADFMNRHVEVVTQEMTLTEVIRFLLKHKVSNAPVVEHQDEKHMLVGFVSERDCLSALSNELFFGNPSPAQTVRTIMSAHPICISPETELFSIVSIFVSHHLRHLPVVENGILMGIVSRHEILAAMETYYDHSLHNQEHERLLRDTSQSLNLRFLIDRS</sequence>
<dbReference type="InterPro" id="IPR046342">
    <property type="entry name" value="CBS_dom_sf"/>
</dbReference>
<dbReference type="InterPro" id="IPR000644">
    <property type="entry name" value="CBS_dom"/>
</dbReference>
<keyword evidence="5" id="KW-1185">Reference proteome</keyword>
<dbReference type="EMBL" id="CP036343">
    <property type="protein sequence ID" value="QDT89972.1"/>
    <property type="molecule type" value="Genomic_DNA"/>
</dbReference>
<keyword evidence="1 2" id="KW-0129">CBS domain</keyword>
<feature type="domain" description="CBS" evidence="3">
    <location>
        <begin position="14"/>
        <end position="77"/>
    </location>
</feature>
<dbReference type="Proteomes" id="UP000316855">
    <property type="component" value="Chromosome"/>
</dbReference>
<proteinExistence type="predicted"/>
<dbReference type="RefSeq" id="WP_145225603.1">
    <property type="nucleotide sequence ID" value="NZ_CP036343.1"/>
</dbReference>
<dbReference type="PANTHER" id="PTHR43080:SF26">
    <property type="entry name" value="REGULATORY PROTEIN"/>
    <property type="match status" value="1"/>
</dbReference>
<dbReference type="PANTHER" id="PTHR43080">
    <property type="entry name" value="CBS DOMAIN-CONTAINING PROTEIN CBSX3, MITOCHONDRIAL"/>
    <property type="match status" value="1"/>
</dbReference>
<evidence type="ECO:0000313" key="4">
    <source>
        <dbReference type="EMBL" id="QDT89972.1"/>
    </source>
</evidence>
<name>A0A517VAE1_9PLAN</name>